<dbReference type="OrthoDB" id="6628806at2"/>
<gene>
    <name evidence="1" type="ORF">F902_02548</name>
</gene>
<sequence length="340" mass="39839">MSENECSLREDFAIEIIGSISQELHDYYSTLIWEAVRFLSKNLNLDRLDGMTFTYGDELFRQKLKEFDERLKPSADEGFGVAMTISSINGDFERNYIVVNLQPFGVEFLQESFSEEYDSKSRNLIYNQFIHTIYHELCHVACNKLMYDKFYDFATKLTVKNELEQVHVHTTNSSWNEFFVCSLANEFGLDQEKKYESILLDVMNNFEENLNYIFKSYLSRSNQNDNTIYSDLFHNTYALIHRLFKYSSYYLGDIFTKENVEISQSIKNHELWQYVNRLNSILKNIYEKILSETAEESDFHKIGELAEEFAGYLGLIAYPTEGNGLFVNLSIPTQARLLNS</sequence>
<dbReference type="HOGENOM" id="CLU_870529_0_0_6"/>
<comment type="caution">
    <text evidence="1">The sequence shown here is derived from an EMBL/GenBank/DDBJ whole genome shotgun (WGS) entry which is preliminary data.</text>
</comment>
<keyword evidence="2" id="KW-1185">Reference proteome</keyword>
<proteinExistence type="predicted"/>
<dbReference type="RefSeq" id="WP_005203851.1">
    <property type="nucleotide sequence ID" value="NZ_KB850072.1"/>
</dbReference>
<reference evidence="1 2" key="1">
    <citation type="submission" date="2013-02" db="EMBL/GenBank/DDBJ databases">
        <title>The Genome Sequence of Acinetobacter sp. CIP 70.18.</title>
        <authorList>
            <consortium name="The Broad Institute Genome Sequencing Platform"/>
            <consortium name="The Broad Institute Genome Sequencing Center for Infectious Disease"/>
            <person name="Cerqueira G."/>
            <person name="Feldgarden M."/>
            <person name="Courvalin P."/>
            <person name="Perichon B."/>
            <person name="Grillot-Courvalin C."/>
            <person name="Clermont D."/>
            <person name="Rocha E."/>
            <person name="Yoon E.-J."/>
            <person name="Nemec A."/>
            <person name="Walker B."/>
            <person name="Young S.K."/>
            <person name="Zeng Q."/>
            <person name="Gargeya S."/>
            <person name="Fitzgerald M."/>
            <person name="Haas B."/>
            <person name="Abouelleil A."/>
            <person name="Alvarado L."/>
            <person name="Arachchi H.M."/>
            <person name="Berlin A.M."/>
            <person name="Chapman S.B."/>
            <person name="Dewar J."/>
            <person name="Goldberg J."/>
            <person name="Griggs A."/>
            <person name="Gujja S."/>
            <person name="Hansen M."/>
            <person name="Howarth C."/>
            <person name="Imamovic A."/>
            <person name="Larimer J."/>
            <person name="McCowan C."/>
            <person name="Murphy C."/>
            <person name="Neiman D."/>
            <person name="Pearson M."/>
            <person name="Priest M."/>
            <person name="Roberts A."/>
            <person name="Saif S."/>
            <person name="Shea T."/>
            <person name="Sisk P."/>
            <person name="Sykes S."/>
            <person name="Wortman J."/>
            <person name="Nusbaum C."/>
            <person name="Birren B."/>
        </authorList>
    </citation>
    <scope>NUCLEOTIDE SEQUENCE [LARGE SCALE GENOMIC DNA]</scope>
    <source>
        <strain evidence="1 2">CIP 70.18</strain>
    </source>
</reference>
<dbReference type="PATRIC" id="fig|1217700.3.peg.2471"/>
<evidence type="ECO:0000313" key="1">
    <source>
        <dbReference type="EMBL" id="ENX58148.1"/>
    </source>
</evidence>
<evidence type="ECO:0000313" key="2">
    <source>
        <dbReference type="Proteomes" id="UP000013084"/>
    </source>
</evidence>
<name>N9RJJ5_9GAMM</name>
<protein>
    <submittedName>
        <fullName evidence="1">Uncharacterized protein</fullName>
    </submittedName>
</protein>
<accession>N9RJJ5</accession>
<dbReference type="EMBL" id="APRN01000036">
    <property type="protein sequence ID" value="ENX58148.1"/>
    <property type="molecule type" value="Genomic_DNA"/>
</dbReference>
<organism evidence="1 2">
    <name type="scientific">Acinetobacter higginsii</name>
    <dbReference type="NCBI Taxonomy" id="70347"/>
    <lineage>
        <taxon>Bacteria</taxon>
        <taxon>Pseudomonadati</taxon>
        <taxon>Pseudomonadota</taxon>
        <taxon>Gammaproteobacteria</taxon>
        <taxon>Moraxellales</taxon>
        <taxon>Moraxellaceae</taxon>
        <taxon>Acinetobacter</taxon>
    </lineage>
</organism>
<dbReference type="AlphaFoldDB" id="N9RJJ5"/>
<dbReference type="Proteomes" id="UP000013084">
    <property type="component" value="Unassembled WGS sequence"/>
</dbReference>